<dbReference type="RefSeq" id="WP_211801713.1">
    <property type="nucleotide sequence ID" value="NZ_JAGSCS010000012.1"/>
</dbReference>
<evidence type="ECO:0000259" key="5">
    <source>
        <dbReference type="PROSITE" id="PS50931"/>
    </source>
</evidence>
<keyword evidence="3" id="KW-0238">DNA-binding</keyword>
<dbReference type="GO" id="GO:0003677">
    <property type="term" value="F:DNA binding"/>
    <property type="evidence" value="ECO:0007669"/>
    <property type="project" value="UniProtKB-KW"/>
</dbReference>
<reference evidence="6" key="1">
    <citation type="submission" date="2021-04" db="EMBL/GenBank/DDBJ databases">
        <title>Proteiniclasticum sedimins sp. nov., an obligate anaerobic bacterium isolated from anaerobic sludge.</title>
        <authorList>
            <person name="Liu J."/>
        </authorList>
    </citation>
    <scope>NUCLEOTIDE SEQUENCE</scope>
    <source>
        <strain evidence="6">BAD-10</strain>
    </source>
</reference>
<dbReference type="InterPro" id="IPR000847">
    <property type="entry name" value="LysR_HTH_N"/>
</dbReference>
<dbReference type="PANTHER" id="PTHR30419">
    <property type="entry name" value="HTH-TYPE TRANSCRIPTIONAL REGULATOR YBHD"/>
    <property type="match status" value="1"/>
</dbReference>
<evidence type="ECO:0000256" key="1">
    <source>
        <dbReference type="ARBA" id="ARBA00009437"/>
    </source>
</evidence>
<keyword evidence="7" id="KW-1185">Reference proteome</keyword>
<dbReference type="GO" id="GO:0003700">
    <property type="term" value="F:DNA-binding transcription factor activity"/>
    <property type="evidence" value="ECO:0007669"/>
    <property type="project" value="InterPro"/>
</dbReference>
<protein>
    <submittedName>
        <fullName evidence="6">LysR family transcriptional regulator</fullName>
    </submittedName>
</protein>
<dbReference type="InterPro" id="IPR005119">
    <property type="entry name" value="LysR_subst-bd"/>
</dbReference>
<organism evidence="6 7">
    <name type="scientific">Proteiniclasticum sediminis</name>
    <dbReference type="NCBI Taxonomy" id="2804028"/>
    <lineage>
        <taxon>Bacteria</taxon>
        <taxon>Bacillati</taxon>
        <taxon>Bacillota</taxon>
        <taxon>Clostridia</taxon>
        <taxon>Eubacteriales</taxon>
        <taxon>Clostridiaceae</taxon>
        <taxon>Proteiniclasticum</taxon>
    </lineage>
</organism>
<name>A0A941HRH1_9CLOT</name>
<proteinExistence type="inferred from homology"/>
<keyword evidence="4" id="KW-0804">Transcription</keyword>
<dbReference type="PANTHER" id="PTHR30419:SF8">
    <property type="entry name" value="NITROGEN ASSIMILATION TRANSCRIPTIONAL ACTIVATOR-RELATED"/>
    <property type="match status" value="1"/>
</dbReference>
<dbReference type="InterPro" id="IPR036388">
    <property type="entry name" value="WH-like_DNA-bd_sf"/>
</dbReference>
<evidence type="ECO:0000256" key="2">
    <source>
        <dbReference type="ARBA" id="ARBA00023015"/>
    </source>
</evidence>
<dbReference type="Proteomes" id="UP000675379">
    <property type="component" value="Unassembled WGS sequence"/>
</dbReference>
<dbReference type="Pfam" id="PF03466">
    <property type="entry name" value="LysR_substrate"/>
    <property type="match status" value="1"/>
</dbReference>
<comment type="similarity">
    <text evidence="1">Belongs to the LysR transcriptional regulatory family.</text>
</comment>
<dbReference type="SUPFAM" id="SSF53850">
    <property type="entry name" value="Periplasmic binding protein-like II"/>
    <property type="match status" value="1"/>
</dbReference>
<dbReference type="EMBL" id="JAGSCS010000012">
    <property type="protein sequence ID" value="MBR0576598.1"/>
    <property type="molecule type" value="Genomic_DNA"/>
</dbReference>
<feature type="domain" description="HTH lysR-type" evidence="5">
    <location>
        <begin position="1"/>
        <end position="59"/>
    </location>
</feature>
<dbReference type="Pfam" id="PF00126">
    <property type="entry name" value="HTH_1"/>
    <property type="match status" value="1"/>
</dbReference>
<dbReference type="Gene3D" id="1.10.10.10">
    <property type="entry name" value="Winged helix-like DNA-binding domain superfamily/Winged helix DNA-binding domain"/>
    <property type="match status" value="1"/>
</dbReference>
<dbReference type="SUPFAM" id="SSF46785">
    <property type="entry name" value="Winged helix' DNA-binding domain"/>
    <property type="match status" value="1"/>
</dbReference>
<accession>A0A941HRH1</accession>
<evidence type="ECO:0000256" key="3">
    <source>
        <dbReference type="ARBA" id="ARBA00023125"/>
    </source>
</evidence>
<dbReference type="GO" id="GO:0005829">
    <property type="term" value="C:cytosol"/>
    <property type="evidence" value="ECO:0007669"/>
    <property type="project" value="TreeGrafter"/>
</dbReference>
<dbReference type="AlphaFoldDB" id="A0A941HRH1"/>
<keyword evidence="2" id="KW-0805">Transcription regulation</keyword>
<gene>
    <name evidence="6" type="ORF">KCG48_09635</name>
</gene>
<evidence type="ECO:0000313" key="6">
    <source>
        <dbReference type="EMBL" id="MBR0576598.1"/>
    </source>
</evidence>
<dbReference type="PROSITE" id="PS50931">
    <property type="entry name" value="HTH_LYSR"/>
    <property type="match status" value="1"/>
</dbReference>
<dbReference type="InterPro" id="IPR050950">
    <property type="entry name" value="HTH-type_LysR_regulators"/>
</dbReference>
<dbReference type="Gene3D" id="3.40.190.290">
    <property type="match status" value="1"/>
</dbReference>
<evidence type="ECO:0000313" key="7">
    <source>
        <dbReference type="Proteomes" id="UP000675379"/>
    </source>
</evidence>
<evidence type="ECO:0000256" key="4">
    <source>
        <dbReference type="ARBA" id="ARBA00023163"/>
    </source>
</evidence>
<dbReference type="InterPro" id="IPR036390">
    <property type="entry name" value="WH_DNA-bd_sf"/>
</dbReference>
<dbReference type="PRINTS" id="PR00039">
    <property type="entry name" value="HTHLYSR"/>
</dbReference>
<comment type="caution">
    <text evidence="6">The sequence shown here is derived from an EMBL/GenBank/DDBJ whole genome shotgun (WGS) entry which is preliminary data.</text>
</comment>
<sequence length="307" mass="35852">MDINQLKYFVAIVNNDFNLSNASKKLHLSQPALSKYILKFEEEEKVQLFKRKNGRLAGLTPAGENFYNNAISVLEHHAGMLKELREHSTTVKGSVRIGIPPLILTVLFTEVMSRFISLNPTIRFEIIELGAFELRKMLLLNELDFALLLTPTNLSPLIYEEVIIRQDELTAFMSAQNPLAEKEILTWNDLRGRDLVIFNETFMIHHQLMRKFDALKMDPKISLMSGSWDFLLEVTRTSEFITILPSPIRHHFFIQEIKERHFESPINWNVVLTYPIKTHYTQIERYVKKSIVEYFTEHKEIKKISTT</sequence>